<organism evidence="5 6">
    <name type="scientific">Lentzea alba</name>
    <dbReference type="NCBI Taxonomy" id="2714351"/>
    <lineage>
        <taxon>Bacteria</taxon>
        <taxon>Bacillati</taxon>
        <taxon>Actinomycetota</taxon>
        <taxon>Actinomycetes</taxon>
        <taxon>Pseudonocardiales</taxon>
        <taxon>Pseudonocardiaceae</taxon>
        <taxon>Lentzea</taxon>
    </lineage>
</organism>
<keyword evidence="5" id="KW-0347">Helicase</keyword>
<dbReference type="NCBIfam" id="NF041067">
    <property type="entry name" value="DpdJ"/>
    <property type="match status" value="1"/>
</dbReference>
<dbReference type="GO" id="GO:0003677">
    <property type="term" value="F:DNA binding"/>
    <property type="evidence" value="ECO:0007669"/>
    <property type="project" value="TreeGrafter"/>
</dbReference>
<evidence type="ECO:0000313" key="6">
    <source>
        <dbReference type="Proteomes" id="UP000481360"/>
    </source>
</evidence>
<dbReference type="InterPro" id="IPR001650">
    <property type="entry name" value="Helicase_C-like"/>
</dbReference>
<dbReference type="EMBL" id="JAAMPJ010000004">
    <property type="protein sequence ID" value="NGY60386.1"/>
    <property type="molecule type" value="Genomic_DNA"/>
</dbReference>
<feature type="domain" description="Helicase C-terminal" evidence="4">
    <location>
        <begin position="509"/>
        <end position="681"/>
    </location>
</feature>
<evidence type="ECO:0000259" key="4">
    <source>
        <dbReference type="PROSITE" id="PS51194"/>
    </source>
</evidence>
<dbReference type="InterPro" id="IPR027417">
    <property type="entry name" value="P-loop_NTPase"/>
</dbReference>
<dbReference type="GO" id="GO:0016887">
    <property type="term" value="F:ATP hydrolysis activity"/>
    <property type="evidence" value="ECO:0007669"/>
    <property type="project" value="TreeGrafter"/>
</dbReference>
<dbReference type="PROSITE" id="PS51192">
    <property type="entry name" value="HELICASE_ATP_BIND_1"/>
    <property type="match status" value="1"/>
</dbReference>
<dbReference type="InterPro" id="IPR014001">
    <property type="entry name" value="Helicase_ATP-bd"/>
</dbReference>
<dbReference type="Gene3D" id="3.40.50.300">
    <property type="entry name" value="P-loop containing nucleotide triphosphate hydrolases"/>
    <property type="match status" value="3"/>
</dbReference>
<protein>
    <submittedName>
        <fullName evidence="5">DEAD/DEAH box helicase</fullName>
    </submittedName>
</protein>
<dbReference type="GO" id="GO:0005524">
    <property type="term" value="F:ATP binding"/>
    <property type="evidence" value="ECO:0007669"/>
    <property type="project" value="UniProtKB-KW"/>
</dbReference>
<dbReference type="PROSITE" id="PS51194">
    <property type="entry name" value="HELICASE_CTER"/>
    <property type="match status" value="1"/>
</dbReference>
<dbReference type="PANTHER" id="PTHR47962:SF5">
    <property type="entry name" value="ATP-DEPENDENT HELICASE LHR-RELATED"/>
    <property type="match status" value="1"/>
</dbReference>
<dbReference type="InterPro" id="IPR052511">
    <property type="entry name" value="ATP-dep_Helicase"/>
</dbReference>
<proteinExistence type="predicted"/>
<keyword evidence="6" id="KW-1185">Reference proteome</keyword>
<reference evidence="5 6" key="1">
    <citation type="submission" date="2020-03" db="EMBL/GenBank/DDBJ databases">
        <title>Isolation and identification of active actinomycetes.</title>
        <authorList>
            <person name="Sun X."/>
        </authorList>
    </citation>
    <scope>NUCLEOTIDE SEQUENCE [LARGE SCALE GENOMIC DNA]</scope>
    <source>
        <strain evidence="5 6">NEAU-D13</strain>
    </source>
</reference>
<evidence type="ECO:0000256" key="2">
    <source>
        <dbReference type="ARBA" id="ARBA00022840"/>
    </source>
</evidence>
<name>A0A7C9RRH2_9PSEU</name>
<dbReference type="SUPFAM" id="SSF52540">
    <property type="entry name" value="P-loop containing nucleoside triphosphate hydrolases"/>
    <property type="match status" value="1"/>
</dbReference>
<keyword evidence="1" id="KW-0547">Nucleotide-binding</keyword>
<accession>A0A7C9RRH2</accession>
<comment type="caution">
    <text evidence="5">The sequence shown here is derived from an EMBL/GenBank/DDBJ whole genome shotgun (WGS) entry which is preliminary data.</text>
</comment>
<evidence type="ECO:0000256" key="1">
    <source>
        <dbReference type="ARBA" id="ARBA00022741"/>
    </source>
</evidence>
<keyword evidence="5" id="KW-0378">Hydrolase</keyword>
<dbReference type="GO" id="GO:0004386">
    <property type="term" value="F:helicase activity"/>
    <property type="evidence" value="ECO:0007669"/>
    <property type="project" value="UniProtKB-KW"/>
</dbReference>
<dbReference type="SMART" id="SM00487">
    <property type="entry name" value="DEXDc"/>
    <property type="match status" value="1"/>
</dbReference>
<dbReference type="Proteomes" id="UP000481360">
    <property type="component" value="Unassembled WGS sequence"/>
</dbReference>
<dbReference type="InterPro" id="IPR011545">
    <property type="entry name" value="DEAD/DEAH_box_helicase_dom"/>
</dbReference>
<dbReference type="PANTHER" id="PTHR47962">
    <property type="entry name" value="ATP-DEPENDENT HELICASE LHR-RELATED-RELATED"/>
    <property type="match status" value="1"/>
</dbReference>
<dbReference type="SMART" id="SM00490">
    <property type="entry name" value="HELICc"/>
    <property type="match status" value="1"/>
</dbReference>
<sequence>MSEVKPRFVNDLLSALEDRELPLLSWGVTTGVLSRDEVTTTIERILAEHQDAPRGVTIEALVDYLVSKALLVPVSSTAPSYDTAETHGYRTRMAEALRLTVNLRQLFAPRWGVTQQTGWWLSGPRLVADYRLHVQPRRYPKRDITVDRACAEFATLSGWDAPQERVTRTLVGKNDLAAFQVDATQRIFLAIGADRSRGIIVGAGTGSGKSMAFYLPAFASMVESGRRGVHTLAIYPRVELLRDQLVEAVRTAKRLHDAAAIPQRIRIGVLYGDTPKHNKESRFFENARSAWKRRNSGFVCPYFSCPACDIGELIWPETDRIAGVERLKCGNCLHVIDPPSLALTRESIRAKPPEILFSTTEMLNRGATNNLSGVLGWQGGAPPSVVLLDEVHTYVGMHGAQVALLLRRWRNATRKPVTFVGLSATLRDSERFFAALTGLPPSAVDRVEPREDDMLDEGREYCIALRGDPVSQASLLSTSIQTAMLYGRILDKKQHVFGTTGFAFTDDLDVTNRFYDAFRDAESGQNRAMRNGGRPVLAALRSSAGSFEADRERDGQVWRVAEKIGHRLSSDLRQQHLRIGRTSSQDAGMDRDADFTVASPSLEVGVNDPRVGLVLQHKAPRNPAAFIQRRGRAGRLRDTRPITVVTLSEYGRDRLAYQAYESLFTPVLTASTLPVGNRFIQKIQATQAMLDWLGARMRARNCYLDPRVVLARPWSGQQPDDSACETAARILREVLENPTIQDSLAKHIQRALQIDPDDVQAILWDPPRSLLLSVVPTALRRLNTRWVSAREDPGAGQGKLLPEFLTTSLFAPLNLPEVELELPFGNQDDSEALGVAQALREAVPGRVSKRYAYRRDDDRTWIAPPADSDELDLRTMVGAGATVEGAWEDPDGRRYKVVRPTRIRLTEPDPEIHTRSQGVPRWVSQIVVDDSTPPNAADVPDPSPWSTRLVEVGFCSHRSGNPVEVRRMTIGADSVIARANQRVDQRRKITYLLDGQPAALGFHLDVDGIKFVLKRPDLDNPGFRAYLASPQWRSLAFLDAVRTDPALDDLTNKFQREWLAQIYLTAFALAGADGSPGSEVHAKLAGGAWRDQLQEILTVMYRSTEAPGSGVPTTERLVQDLSALAAQGDVIDSLNRAGRLLVDPDIVDRTASLAAQVYAHTIAAAILAASIRVCPHAQDKDLTVDVFEGRQGDHDVVWLTETSIGGVGVVEYLVQNYAQDPRAFWTLVDSILAPGEHEHVDATMLGLLKELTMNPAGPAATAMAELRRAQSTHTAEAGLQDLREAWTALSGPPRHAAVAALSTRLLRPGSDTASDRTALRLVEDWIKLEQRLGVEVDARVVAYAASRGSFAADERELTADQAFSILWPRGHQARNQHLQYYQGYGQETVVDRALVTASHAEQVFEIDLEDSDWIVQYQAALAEHGQLDLVSRSRGNHAVAAALALLPVLPADRDALRVYGQVRNIIRHSDRTTVRVEIREAVQ</sequence>
<evidence type="ECO:0000313" key="5">
    <source>
        <dbReference type="EMBL" id="NGY60386.1"/>
    </source>
</evidence>
<gene>
    <name evidence="5" type="ORF">G7043_15765</name>
</gene>
<feature type="domain" description="Helicase ATP-binding" evidence="3">
    <location>
        <begin position="190"/>
        <end position="444"/>
    </location>
</feature>
<dbReference type="Pfam" id="PF00271">
    <property type="entry name" value="Helicase_C"/>
    <property type="match status" value="1"/>
</dbReference>
<keyword evidence="2" id="KW-0067">ATP-binding</keyword>
<dbReference type="Pfam" id="PF00270">
    <property type="entry name" value="DEAD"/>
    <property type="match status" value="1"/>
</dbReference>
<evidence type="ECO:0000259" key="3">
    <source>
        <dbReference type="PROSITE" id="PS51192"/>
    </source>
</evidence>